<keyword evidence="3" id="KW-0378">Hydrolase</keyword>
<keyword evidence="4" id="KW-0788">Thiol protease</keyword>
<evidence type="ECO:0000256" key="4">
    <source>
        <dbReference type="ARBA" id="ARBA00022807"/>
    </source>
</evidence>
<feature type="compositionally biased region" description="Low complexity" evidence="5">
    <location>
        <begin position="68"/>
        <end position="81"/>
    </location>
</feature>
<sequence>KSASGTYYAVSAVNVRSGPGTNYSKVGSLSYHEVVSITGTANGWYRIGDGKWVSGTYLQAGTPPAEESSSQTQQSSGSSSSSSVEAAVQYALAQVGDAYVWAGNGPDAWDCSGLTSAAFRQVGISIGRSASSQYSAGTKVPLSQAQRGDLL</sequence>
<protein>
    <submittedName>
        <fullName evidence="8">NLPC_P60</fullName>
    </submittedName>
</protein>
<keyword evidence="2" id="KW-0645">Protease</keyword>
<feature type="domain" description="NlpC/P60" evidence="7">
    <location>
        <begin position="81"/>
        <end position="151"/>
    </location>
</feature>
<comment type="similarity">
    <text evidence="1">Belongs to the peptidase C40 family.</text>
</comment>
<dbReference type="GO" id="GO:0006508">
    <property type="term" value="P:proteolysis"/>
    <property type="evidence" value="ECO:0007669"/>
    <property type="project" value="UniProtKB-KW"/>
</dbReference>
<feature type="non-terminal residue" evidence="8">
    <location>
        <position position="1"/>
    </location>
</feature>
<dbReference type="SMART" id="SM00287">
    <property type="entry name" value="SH3b"/>
    <property type="match status" value="1"/>
</dbReference>
<feature type="domain" description="SH3b" evidence="6">
    <location>
        <begin position="2"/>
        <end position="67"/>
    </location>
</feature>
<dbReference type="Pfam" id="PF08239">
    <property type="entry name" value="SH3_3"/>
    <property type="match status" value="1"/>
</dbReference>
<evidence type="ECO:0000256" key="5">
    <source>
        <dbReference type="SAM" id="MobiDB-lite"/>
    </source>
</evidence>
<dbReference type="InterPro" id="IPR003646">
    <property type="entry name" value="SH3-like_bac-type"/>
</dbReference>
<feature type="region of interest" description="Disordered" evidence="5">
    <location>
        <begin position="58"/>
        <end position="81"/>
    </location>
</feature>
<organism evidence="8">
    <name type="scientific">uncultured Thermobifida sp</name>
    <dbReference type="NCBI Taxonomy" id="671178"/>
    <lineage>
        <taxon>Bacteria</taxon>
        <taxon>Bacillati</taxon>
        <taxon>Actinomycetota</taxon>
        <taxon>Actinomycetes</taxon>
        <taxon>Streptosporangiales</taxon>
        <taxon>Nocardiopsidaceae</taxon>
        <taxon>Thermobifida</taxon>
        <taxon>environmental samples</taxon>
    </lineage>
</organism>
<proteinExistence type="inferred from homology"/>
<name>A0A060CC00_9ACTN</name>
<dbReference type="InterPro" id="IPR038765">
    <property type="entry name" value="Papain-like_cys_pep_sf"/>
</dbReference>
<feature type="non-terminal residue" evidence="8">
    <location>
        <position position="151"/>
    </location>
</feature>
<reference evidence="8" key="1">
    <citation type="journal article" date="2013" name="Environ. Microbiol.">
        <title>Seasonally variable intestinal metagenomes of the red palm weevil (Rhynchophorus ferrugineus).</title>
        <authorList>
            <person name="Jia S."/>
            <person name="Zhang X."/>
            <person name="Zhang G."/>
            <person name="Yin A."/>
            <person name="Zhang S."/>
            <person name="Li F."/>
            <person name="Wang L."/>
            <person name="Zhao D."/>
            <person name="Yun Q."/>
            <person name="Tala"/>
            <person name="Wang J."/>
            <person name="Sun G."/>
            <person name="Baabdullah M."/>
            <person name="Yu X."/>
            <person name="Hu S."/>
            <person name="Al-Mssallem I.S."/>
            <person name="Yu J."/>
        </authorList>
    </citation>
    <scope>NUCLEOTIDE SEQUENCE</scope>
</reference>
<dbReference type="Gene3D" id="3.90.1720.10">
    <property type="entry name" value="endopeptidase domain like (from Nostoc punctiforme)"/>
    <property type="match status" value="1"/>
</dbReference>
<dbReference type="EMBL" id="KF122971">
    <property type="protein sequence ID" value="AIA90271.1"/>
    <property type="molecule type" value="Genomic_DNA"/>
</dbReference>
<dbReference type="PROSITE" id="PS51935">
    <property type="entry name" value="NLPC_P60"/>
    <property type="match status" value="1"/>
</dbReference>
<evidence type="ECO:0000313" key="8">
    <source>
        <dbReference type="EMBL" id="AIA90271.1"/>
    </source>
</evidence>
<dbReference type="PANTHER" id="PTHR47359">
    <property type="entry name" value="PEPTIDOGLYCAN DL-ENDOPEPTIDASE CWLO"/>
    <property type="match status" value="1"/>
</dbReference>
<dbReference type="Gene3D" id="2.30.30.40">
    <property type="entry name" value="SH3 Domains"/>
    <property type="match status" value="1"/>
</dbReference>
<accession>A0A060CC00</accession>
<dbReference type="SUPFAM" id="SSF54001">
    <property type="entry name" value="Cysteine proteinases"/>
    <property type="match status" value="1"/>
</dbReference>
<dbReference type="AlphaFoldDB" id="A0A060CC00"/>
<dbReference type="PANTHER" id="PTHR47359:SF3">
    <property type="entry name" value="NLP_P60 DOMAIN-CONTAINING PROTEIN-RELATED"/>
    <property type="match status" value="1"/>
</dbReference>
<evidence type="ECO:0000256" key="2">
    <source>
        <dbReference type="ARBA" id="ARBA00022670"/>
    </source>
</evidence>
<dbReference type="InterPro" id="IPR051794">
    <property type="entry name" value="PG_Endopeptidase_C40"/>
</dbReference>
<evidence type="ECO:0000256" key="3">
    <source>
        <dbReference type="ARBA" id="ARBA00022801"/>
    </source>
</evidence>
<evidence type="ECO:0000259" key="7">
    <source>
        <dbReference type="PROSITE" id="PS51935"/>
    </source>
</evidence>
<dbReference type="Pfam" id="PF00877">
    <property type="entry name" value="NLPC_P60"/>
    <property type="match status" value="1"/>
</dbReference>
<dbReference type="GO" id="GO:0008234">
    <property type="term" value="F:cysteine-type peptidase activity"/>
    <property type="evidence" value="ECO:0007669"/>
    <property type="project" value="UniProtKB-KW"/>
</dbReference>
<dbReference type="PROSITE" id="PS51781">
    <property type="entry name" value="SH3B"/>
    <property type="match status" value="1"/>
</dbReference>
<evidence type="ECO:0000259" key="6">
    <source>
        <dbReference type="PROSITE" id="PS51781"/>
    </source>
</evidence>
<evidence type="ECO:0000256" key="1">
    <source>
        <dbReference type="ARBA" id="ARBA00007074"/>
    </source>
</evidence>
<dbReference type="InterPro" id="IPR000064">
    <property type="entry name" value="NLP_P60_dom"/>
</dbReference>